<gene>
    <name evidence="1" type="ORF">E2C01_059761</name>
</gene>
<keyword evidence="2" id="KW-1185">Reference proteome</keyword>
<reference evidence="1 2" key="1">
    <citation type="submission" date="2019-05" db="EMBL/GenBank/DDBJ databases">
        <title>Another draft genome of Portunus trituberculatus and its Hox gene families provides insights of decapod evolution.</title>
        <authorList>
            <person name="Jeong J.-H."/>
            <person name="Song I."/>
            <person name="Kim S."/>
            <person name="Choi T."/>
            <person name="Kim D."/>
            <person name="Ryu S."/>
            <person name="Kim W."/>
        </authorList>
    </citation>
    <scope>NUCLEOTIDE SEQUENCE [LARGE SCALE GENOMIC DNA]</scope>
    <source>
        <tissue evidence="1">Muscle</tissue>
    </source>
</reference>
<evidence type="ECO:0000313" key="1">
    <source>
        <dbReference type="EMBL" id="MPC65623.1"/>
    </source>
</evidence>
<proteinExistence type="predicted"/>
<dbReference type="Proteomes" id="UP000324222">
    <property type="component" value="Unassembled WGS sequence"/>
</dbReference>
<evidence type="ECO:0000313" key="2">
    <source>
        <dbReference type="Proteomes" id="UP000324222"/>
    </source>
</evidence>
<sequence>MSFFGGWYARRYMTAPYSASVSPPWLPRTWLPRVCSSGFVNTAAAYLRLAGQQQNDSIPN</sequence>
<accession>A0A5B7H695</accession>
<dbReference type="AlphaFoldDB" id="A0A5B7H695"/>
<name>A0A5B7H695_PORTR</name>
<dbReference type="EMBL" id="VSRR010023602">
    <property type="protein sequence ID" value="MPC65623.1"/>
    <property type="molecule type" value="Genomic_DNA"/>
</dbReference>
<comment type="caution">
    <text evidence="1">The sequence shown here is derived from an EMBL/GenBank/DDBJ whole genome shotgun (WGS) entry which is preliminary data.</text>
</comment>
<organism evidence="1 2">
    <name type="scientific">Portunus trituberculatus</name>
    <name type="common">Swimming crab</name>
    <name type="synonym">Neptunus trituberculatus</name>
    <dbReference type="NCBI Taxonomy" id="210409"/>
    <lineage>
        <taxon>Eukaryota</taxon>
        <taxon>Metazoa</taxon>
        <taxon>Ecdysozoa</taxon>
        <taxon>Arthropoda</taxon>
        <taxon>Crustacea</taxon>
        <taxon>Multicrustacea</taxon>
        <taxon>Malacostraca</taxon>
        <taxon>Eumalacostraca</taxon>
        <taxon>Eucarida</taxon>
        <taxon>Decapoda</taxon>
        <taxon>Pleocyemata</taxon>
        <taxon>Brachyura</taxon>
        <taxon>Eubrachyura</taxon>
        <taxon>Portunoidea</taxon>
        <taxon>Portunidae</taxon>
        <taxon>Portuninae</taxon>
        <taxon>Portunus</taxon>
    </lineage>
</organism>
<protein>
    <submittedName>
        <fullName evidence="1">Uncharacterized protein</fullName>
    </submittedName>
</protein>